<sequence>MVMGANVFKLDSPKSDTDKEMTTMSKVAVQSQITLLHRKSKKKKKKKKKKKHKRISGGDEIVKTKGSKVNRRHEKALINSDDYGAKRDQRKRRRVDSDVGNTTHKPRKKKSMLAMIAIKCGVQLTTSERMAEDFEKLTGGILLSRNEDGLVFYRGKNFLSPEIDEALVEQEKLVRSLQEEEEARLEEGSSALIVISTEPSNELVYAGTLGKTRDLTGKWGMNLNDGHHAEEVKHEVKELRHKNLVRKLEKKFVIAERKLLKAECGLVKVEEYLQPSEQIADIESITGEERFICRKRGSNMKAFLLIGRRGVFNGTVENKHLHWKYGELVKRKALARSIKLQRHEGCIKETLAMHARAERMGVETELMEKIEDFRRVKKLLTDVRFEPVSSRKTLLPSREQMRTKELLLEKHLEENEEQKVSVLSCMHILRYTRTEVESERVKLNRVAETKGFALDLEDQLRELEKKEMDITELSCNHDEEAEEEEKKMIQKYHKDNGCEQSQFPILCQSCFCDNLYLRMVIADYKIECKVRTRFFTVFRWQPSRTERYKKPDICQTYSKLKNRCQVCLLDLEKGLPVQVSDTAFNITTHGKEKHFSATEEDINHKSTILENEKDQLRKLYLEDLRGQNLQRLATSDGLSMEKTKFQVESKHSNEKKEELQEKTEYITREVFSMYLMREHEELVNKMVEEHSKWRTKIQHERVDLVLGIETQKREFGYCTKDKREEFLNSSREREKFSEQEKLEEENIQSLKLVKKEHAQVELKRLENLKCIIYQMLDYMTLANH</sequence>
<dbReference type="PANTHER" id="PTHR31846:SF19">
    <property type="entry name" value="CRM-DOMAIN CONTAINING FACTOR CFM3A, CHLOROPLASTIC_MITOCHONDRIAL"/>
    <property type="match status" value="1"/>
</dbReference>
<dbReference type="InterPro" id="IPR045278">
    <property type="entry name" value="CRS1/CFM2/CFM3"/>
</dbReference>
<gene>
    <name evidence="14" type="primary">A05g500530.1_BraROA</name>
    <name evidence="14" type="ORF">IGI04_017595</name>
</gene>
<accession>A0ABQ7ME57</accession>
<evidence type="ECO:0000256" key="9">
    <source>
        <dbReference type="ARBA" id="ARBA00023274"/>
    </source>
</evidence>
<evidence type="ECO:0000256" key="5">
    <source>
        <dbReference type="ARBA" id="ARBA00022737"/>
    </source>
</evidence>
<comment type="caution">
    <text evidence="14">The sequence shown here is derived from an EMBL/GenBank/DDBJ whole genome shotgun (WGS) entry which is preliminary data.</text>
</comment>
<proteinExistence type="predicted"/>
<evidence type="ECO:0000256" key="8">
    <source>
        <dbReference type="ARBA" id="ARBA00023187"/>
    </source>
</evidence>
<feature type="coiled-coil region" evidence="11">
    <location>
        <begin position="446"/>
        <end position="483"/>
    </location>
</feature>
<dbReference type="InterPro" id="IPR035920">
    <property type="entry name" value="YhbY-like_sf"/>
</dbReference>
<name>A0ABQ7ME57_BRACM</name>
<keyword evidence="5" id="KW-0677">Repeat</keyword>
<evidence type="ECO:0000256" key="4">
    <source>
        <dbReference type="ARBA" id="ARBA00022664"/>
    </source>
</evidence>
<feature type="compositionally biased region" description="Polar residues" evidence="12">
    <location>
        <begin position="22"/>
        <end position="34"/>
    </location>
</feature>
<evidence type="ECO:0000256" key="3">
    <source>
        <dbReference type="ARBA" id="ARBA00022640"/>
    </source>
</evidence>
<evidence type="ECO:0000313" key="15">
    <source>
        <dbReference type="Proteomes" id="UP000823674"/>
    </source>
</evidence>
<keyword evidence="11" id="KW-0175">Coiled coil</keyword>
<reference evidence="14 15" key="1">
    <citation type="submission" date="2021-03" db="EMBL/GenBank/DDBJ databases">
        <authorList>
            <person name="King G.J."/>
            <person name="Bancroft I."/>
            <person name="Baten A."/>
            <person name="Bloomfield J."/>
            <person name="Borpatragohain P."/>
            <person name="He Z."/>
            <person name="Irish N."/>
            <person name="Irwin J."/>
            <person name="Liu K."/>
            <person name="Mauleon R.P."/>
            <person name="Moore J."/>
            <person name="Morris R."/>
            <person name="Ostergaard L."/>
            <person name="Wang B."/>
            <person name="Wells R."/>
        </authorList>
    </citation>
    <scope>NUCLEOTIDE SEQUENCE [LARGE SCALE GENOMIC DNA]</scope>
    <source>
        <strain evidence="14">R-o-18</strain>
        <tissue evidence="14">Leaf</tissue>
    </source>
</reference>
<protein>
    <recommendedName>
        <fullName evidence="13">CRM domain-containing protein</fullName>
    </recommendedName>
</protein>
<dbReference type="EMBL" id="JADBGQ010000005">
    <property type="protein sequence ID" value="KAG5395781.1"/>
    <property type="molecule type" value="Genomic_DNA"/>
</dbReference>
<dbReference type="Pfam" id="PF21369">
    <property type="entry name" value="STL11_N"/>
    <property type="match status" value="1"/>
</dbReference>
<keyword evidence="3" id="KW-0934">Plastid</keyword>
<dbReference type="Pfam" id="PF01985">
    <property type="entry name" value="CRS1_YhbY"/>
    <property type="match status" value="1"/>
</dbReference>
<evidence type="ECO:0000256" key="6">
    <source>
        <dbReference type="ARBA" id="ARBA00022884"/>
    </source>
</evidence>
<evidence type="ECO:0000256" key="10">
    <source>
        <dbReference type="PROSITE-ProRule" id="PRU00626"/>
    </source>
</evidence>
<feature type="compositionally biased region" description="Basic residues" evidence="12">
    <location>
        <begin position="65"/>
        <end position="74"/>
    </location>
</feature>
<dbReference type="PROSITE" id="PS51295">
    <property type="entry name" value="CRM"/>
    <property type="match status" value="1"/>
</dbReference>
<dbReference type="InterPro" id="IPR001890">
    <property type="entry name" value="RNA-binding_CRM"/>
</dbReference>
<feature type="compositionally biased region" description="Basic residues" evidence="12">
    <location>
        <begin position="36"/>
        <end position="55"/>
    </location>
</feature>
<feature type="compositionally biased region" description="Basic and acidic residues" evidence="12">
    <location>
        <begin position="11"/>
        <end position="21"/>
    </location>
</feature>
<dbReference type="SUPFAM" id="SSF75471">
    <property type="entry name" value="YhbY-like"/>
    <property type="match status" value="2"/>
</dbReference>
<dbReference type="InterPro" id="IPR048995">
    <property type="entry name" value="STL11/RBM22-like_N"/>
</dbReference>
<evidence type="ECO:0000259" key="13">
    <source>
        <dbReference type="PROSITE" id="PS51295"/>
    </source>
</evidence>
<evidence type="ECO:0000256" key="12">
    <source>
        <dbReference type="SAM" id="MobiDB-lite"/>
    </source>
</evidence>
<feature type="region of interest" description="Disordered" evidence="12">
    <location>
        <begin position="1"/>
        <end position="108"/>
    </location>
</feature>
<dbReference type="PANTHER" id="PTHR31846">
    <property type="entry name" value="CRS1 / YHBY (CRM) DOMAIN-CONTAINING PROTEIN"/>
    <property type="match status" value="1"/>
</dbReference>
<feature type="domain" description="CRM" evidence="13">
    <location>
        <begin position="283"/>
        <end position="385"/>
    </location>
</feature>
<keyword evidence="7" id="KW-0809">Transit peptide</keyword>
<evidence type="ECO:0000256" key="2">
    <source>
        <dbReference type="ARBA" id="ARBA00022528"/>
    </source>
</evidence>
<dbReference type="Gene3D" id="3.30.110.60">
    <property type="entry name" value="YhbY-like"/>
    <property type="match status" value="1"/>
</dbReference>
<keyword evidence="9" id="KW-0687">Ribonucleoprotein</keyword>
<evidence type="ECO:0000256" key="1">
    <source>
        <dbReference type="ARBA" id="ARBA00004229"/>
    </source>
</evidence>
<comment type="subcellular location">
    <subcellularLocation>
        <location evidence="1">Plastid</location>
        <location evidence="1">Chloroplast</location>
    </subcellularLocation>
</comment>
<keyword evidence="6 10" id="KW-0694">RNA-binding</keyword>
<keyword evidence="8" id="KW-0508">mRNA splicing</keyword>
<organism evidence="14 15">
    <name type="scientific">Brassica rapa subsp. trilocularis</name>
    <dbReference type="NCBI Taxonomy" id="1813537"/>
    <lineage>
        <taxon>Eukaryota</taxon>
        <taxon>Viridiplantae</taxon>
        <taxon>Streptophyta</taxon>
        <taxon>Embryophyta</taxon>
        <taxon>Tracheophyta</taxon>
        <taxon>Spermatophyta</taxon>
        <taxon>Magnoliopsida</taxon>
        <taxon>eudicotyledons</taxon>
        <taxon>Gunneridae</taxon>
        <taxon>Pentapetalae</taxon>
        <taxon>rosids</taxon>
        <taxon>malvids</taxon>
        <taxon>Brassicales</taxon>
        <taxon>Brassicaceae</taxon>
        <taxon>Brassiceae</taxon>
        <taxon>Brassica</taxon>
    </lineage>
</organism>
<evidence type="ECO:0000256" key="11">
    <source>
        <dbReference type="SAM" id="Coils"/>
    </source>
</evidence>
<keyword evidence="15" id="KW-1185">Reference proteome</keyword>
<keyword evidence="4" id="KW-0507">mRNA processing</keyword>
<evidence type="ECO:0000313" key="14">
    <source>
        <dbReference type="EMBL" id="KAG5395781.1"/>
    </source>
</evidence>
<keyword evidence="2" id="KW-0150">Chloroplast</keyword>
<evidence type="ECO:0000256" key="7">
    <source>
        <dbReference type="ARBA" id="ARBA00022946"/>
    </source>
</evidence>
<dbReference type="Proteomes" id="UP000823674">
    <property type="component" value="Chromosome A05"/>
</dbReference>